<dbReference type="SUPFAM" id="SSF55785">
    <property type="entry name" value="PYP-like sensor domain (PAS domain)"/>
    <property type="match status" value="1"/>
</dbReference>
<reference evidence="1 2" key="1">
    <citation type="submission" date="2020-08" db="EMBL/GenBank/DDBJ databases">
        <title>Above-ground endophytic microbial communities from plants in different locations in the United States.</title>
        <authorList>
            <person name="Frank C."/>
        </authorList>
    </citation>
    <scope>NUCLEOTIDE SEQUENCE [LARGE SCALE GENOMIC DNA]</scope>
    <source>
        <strain evidence="1 2">WP4_2_2</strain>
    </source>
</reference>
<dbReference type="AlphaFoldDB" id="A0A7W9U184"/>
<evidence type="ECO:0000313" key="2">
    <source>
        <dbReference type="Proteomes" id="UP000571554"/>
    </source>
</evidence>
<sequence length="167" mass="18127">MPSAAFADRWATIKAGRSWSALAKNRRKNGDFYRVRANVTPIVERGATVGYLSVRTKPSRDEVRDTEALYAERRNGIAANRFLIHGEVRRRGMGGMFDAMMRLAGGKQSVLVSVAGMSVPLLAGLLFSEPMHGCSPEGSVRSPYQCLRVPSQSGDARAVDEASPDAV</sequence>
<name>A0A7W9U184_9BURK</name>
<evidence type="ECO:0000313" key="1">
    <source>
        <dbReference type="EMBL" id="MBB6104045.1"/>
    </source>
</evidence>
<comment type="caution">
    <text evidence="1">The sequence shown here is derived from an EMBL/GenBank/DDBJ whole genome shotgun (WGS) entry which is preliminary data.</text>
</comment>
<gene>
    <name evidence="1" type="ORF">F4827_003904</name>
</gene>
<accession>A0A7W9U184</accession>
<dbReference type="Gene3D" id="3.30.450.20">
    <property type="entry name" value="PAS domain"/>
    <property type="match status" value="1"/>
</dbReference>
<protein>
    <submittedName>
        <fullName evidence="1">Uncharacterized protein</fullName>
    </submittedName>
</protein>
<keyword evidence="2" id="KW-1185">Reference proteome</keyword>
<proteinExistence type="predicted"/>
<dbReference type="EMBL" id="JACHBW010000011">
    <property type="protein sequence ID" value="MBB6104045.1"/>
    <property type="molecule type" value="Genomic_DNA"/>
</dbReference>
<dbReference type="Proteomes" id="UP000571554">
    <property type="component" value="Unassembled WGS sequence"/>
</dbReference>
<dbReference type="InterPro" id="IPR035965">
    <property type="entry name" value="PAS-like_dom_sf"/>
</dbReference>
<organism evidence="1 2">
    <name type="scientific">Paraburkholderia bannensis</name>
    <dbReference type="NCBI Taxonomy" id="765414"/>
    <lineage>
        <taxon>Bacteria</taxon>
        <taxon>Pseudomonadati</taxon>
        <taxon>Pseudomonadota</taxon>
        <taxon>Betaproteobacteria</taxon>
        <taxon>Burkholderiales</taxon>
        <taxon>Burkholderiaceae</taxon>
        <taxon>Paraburkholderia</taxon>
    </lineage>
</organism>